<evidence type="ECO:0000256" key="2">
    <source>
        <dbReference type="SAM" id="Phobius"/>
    </source>
</evidence>
<feature type="region of interest" description="Disordered" evidence="1">
    <location>
        <begin position="109"/>
        <end position="136"/>
    </location>
</feature>
<feature type="compositionally biased region" description="Basic and acidic residues" evidence="1">
    <location>
        <begin position="309"/>
        <end position="322"/>
    </location>
</feature>
<evidence type="ECO:0000313" key="4">
    <source>
        <dbReference type="Proteomes" id="UP000435138"/>
    </source>
</evidence>
<accession>A0A6A8A7Z1</accession>
<keyword evidence="2" id="KW-0812">Transmembrane</keyword>
<dbReference type="PANTHER" id="PTHR38766:SF1">
    <property type="entry name" value="FLAGELLAR PROTEIN FLIO"/>
    <property type="match status" value="1"/>
</dbReference>
<evidence type="ECO:0000256" key="1">
    <source>
        <dbReference type="SAM" id="MobiDB-lite"/>
    </source>
</evidence>
<organism evidence="3 4">
    <name type="scientific">Endobacterium cereale</name>
    <dbReference type="NCBI Taxonomy" id="2663029"/>
    <lineage>
        <taxon>Bacteria</taxon>
        <taxon>Pseudomonadati</taxon>
        <taxon>Pseudomonadota</taxon>
        <taxon>Alphaproteobacteria</taxon>
        <taxon>Hyphomicrobiales</taxon>
        <taxon>Rhizobiaceae</taxon>
        <taxon>Endobacterium</taxon>
    </lineage>
</organism>
<keyword evidence="2" id="KW-1133">Transmembrane helix</keyword>
<feature type="transmembrane region" description="Helical" evidence="2">
    <location>
        <begin position="12"/>
        <end position="34"/>
    </location>
</feature>
<comment type="caution">
    <text evidence="3">The sequence shown here is derived from an EMBL/GenBank/DDBJ whole genome shotgun (WGS) entry which is preliminary data.</text>
</comment>
<keyword evidence="2" id="KW-0472">Membrane</keyword>
<reference evidence="3 4" key="1">
    <citation type="submission" date="2019-11" db="EMBL/GenBank/DDBJ databases">
        <title>Genome analysis of Rhizobacterium cereale a novel genus and species isolated from maize roots in North Spain.</title>
        <authorList>
            <person name="Menendez E."/>
            <person name="Flores-Felix J.D."/>
            <person name="Ramirez-Bahena M.-H."/>
            <person name="Igual J.M."/>
            <person name="Garcia-Fraile P."/>
            <person name="Peix A."/>
            <person name="Velazquez E."/>
        </authorList>
    </citation>
    <scope>NUCLEOTIDE SEQUENCE [LARGE SCALE GENOMIC DNA]</scope>
    <source>
        <strain evidence="3 4">RZME27</strain>
    </source>
</reference>
<dbReference type="Proteomes" id="UP000435138">
    <property type="component" value="Unassembled WGS sequence"/>
</dbReference>
<feature type="region of interest" description="Disordered" evidence="1">
    <location>
        <begin position="347"/>
        <end position="391"/>
    </location>
</feature>
<dbReference type="AlphaFoldDB" id="A0A6A8A7Z1"/>
<evidence type="ECO:0000313" key="3">
    <source>
        <dbReference type="EMBL" id="MQY47343.1"/>
    </source>
</evidence>
<feature type="compositionally biased region" description="Basic and acidic residues" evidence="1">
    <location>
        <begin position="121"/>
        <end position="133"/>
    </location>
</feature>
<dbReference type="PANTHER" id="PTHR38766">
    <property type="entry name" value="FLAGELLAR PROTEIN FLIO"/>
    <property type="match status" value="1"/>
</dbReference>
<gene>
    <name evidence="3" type="ORF">GAO09_14995</name>
</gene>
<feature type="region of interest" description="Disordered" evidence="1">
    <location>
        <begin position="280"/>
        <end position="325"/>
    </location>
</feature>
<sequence length="467" mass="49334">MLDEMLGTYGSNLTIAVVGVAAGFLCLILVLWLIRGRGGPSPFLRGGKNRQPRLQVLDAAAVDARRRLVLVRRDDVEHLIMIGGPTDVVIESSIVDGRSPPYHTMMKTISEPEKTSIAPAEEPRLSASEDRSVEFSAPAPRVVASAAKAEKPAPQKENTESFAWIGSEAVDAAPPVKPTEAAAPVQPVVPKPEAAKPADTPAVPMQPAPRAATAEPKVADIVSRLESRMAEPRAAEPARAAAPSPVVDFPTIEPRTSAAVAAAPAPAPVATAFATATAVPMPEPVNEPPVKTQRDQPLTVDVETPGRTTEPHFDIDTPRSRGEAPSLDNAVDLLEAARERVFQQPHAEMPPEMSVQPPSVTPAPAQRPTVMATQTPAASLRPPIHATAPAKPLGSDFERILEEEMATNLAGANSVPPIGPATPNGPTSQLPRRDPGMPRVTGASQEPAMQNEIARIFGEMSVTKDDR</sequence>
<feature type="compositionally biased region" description="Low complexity" evidence="1">
    <location>
        <begin position="178"/>
        <end position="198"/>
    </location>
</feature>
<proteinExistence type="predicted"/>
<feature type="region of interest" description="Disordered" evidence="1">
    <location>
        <begin position="411"/>
        <end position="449"/>
    </location>
</feature>
<feature type="region of interest" description="Disordered" evidence="1">
    <location>
        <begin position="175"/>
        <end position="215"/>
    </location>
</feature>
<keyword evidence="4" id="KW-1185">Reference proteome</keyword>
<protein>
    <recommendedName>
        <fullName evidence="5">Flagellar biosynthesis protein FliO</fullName>
    </recommendedName>
</protein>
<dbReference type="EMBL" id="WIXI01000044">
    <property type="protein sequence ID" value="MQY47343.1"/>
    <property type="molecule type" value="Genomic_DNA"/>
</dbReference>
<evidence type="ECO:0008006" key="5">
    <source>
        <dbReference type="Google" id="ProtNLM"/>
    </source>
</evidence>
<dbReference type="InterPro" id="IPR052205">
    <property type="entry name" value="FliO/MopB"/>
</dbReference>
<name>A0A6A8A7Z1_9HYPH</name>
<dbReference type="RefSeq" id="WP_153354801.1">
    <property type="nucleotide sequence ID" value="NZ_JAYKOO010000001.1"/>
</dbReference>